<feature type="domain" description="Histidine kinase/HSP90-like ATPase" evidence="2">
    <location>
        <begin position="25"/>
        <end position="147"/>
    </location>
</feature>
<organism evidence="3 4">
    <name type="scientific">Sulfitobacter pacificus</name>
    <dbReference type="NCBI Taxonomy" id="1499314"/>
    <lineage>
        <taxon>Bacteria</taxon>
        <taxon>Pseudomonadati</taxon>
        <taxon>Pseudomonadota</taxon>
        <taxon>Alphaproteobacteria</taxon>
        <taxon>Rhodobacterales</taxon>
        <taxon>Roseobacteraceae</taxon>
        <taxon>Sulfitobacter</taxon>
    </lineage>
</organism>
<protein>
    <recommendedName>
        <fullName evidence="2">Histidine kinase/HSP90-like ATPase domain-containing protein</fullName>
    </recommendedName>
</protein>
<evidence type="ECO:0000313" key="3">
    <source>
        <dbReference type="EMBL" id="GLQ28644.1"/>
    </source>
</evidence>
<name>A0ABQ5VNW7_9RHOB</name>
<dbReference type="InterPro" id="IPR050267">
    <property type="entry name" value="Anti-sigma-factor_SerPK"/>
</dbReference>
<evidence type="ECO:0000313" key="4">
    <source>
        <dbReference type="Proteomes" id="UP001161388"/>
    </source>
</evidence>
<accession>A0ABQ5VNW7</accession>
<dbReference type="InterPro" id="IPR003594">
    <property type="entry name" value="HATPase_dom"/>
</dbReference>
<reference evidence="3" key="2">
    <citation type="submission" date="2023-01" db="EMBL/GenBank/DDBJ databases">
        <title>Draft genome sequence of Sulfitobacter pacificus strain NBRC 109915.</title>
        <authorList>
            <person name="Sun Q."/>
            <person name="Mori K."/>
        </authorList>
    </citation>
    <scope>NUCLEOTIDE SEQUENCE</scope>
    <source>
        <strain evidence="3">NBRC 109915</strain>
    </source>
</reference>
<dbReference type="EMBL" id="BSNL01000001">
    <property type="protein sequence ID" value="GLQ28644.1"/>
    <property type="molecule type" value="Genomic_DNA"/>
</dbReference>
<dbReference type="InterPro" id="IPR036890">
    <property type="entry name" value="HATPase_C_sf"/>
</dbReference>
<dbReference type="PANTHER" id="PTHR35526">
    <property type="entry name" value="ANTI-SIGMA-F FACTOR RSBW-RELATED"/>
    <property type="match status" value="1"/>
</dbReference>
<dbReference type="CDD" id="cd16936">
    <property type="entry name" value="HATPase_RsbW-like"/>
    <property type="match status" value="1"/>
</dbReference>
<proteinExistence type="predicted"/>
<keyword evidence="1" id="KW-0808">Transferase</keyword>
<dbReference type="Gene3D" id="3.30.565.10">
    <property type="entry name" value="Histidine kinase-like ATPase, C-terminal domain"/>
    <property type="match status" value="1"/>
</dbReference>
<evidence type="ECO:0000256" key="1">
    <source>
        <dbReference type="ARBA" id="ARBA00022527"/>
    </source>
</evidence>
<dbReference type="SUPFAM" id="SSF55874">
    <property type="entry name" value="ATPase domain of HSP90 chaperone/DNA topoisomerase II/histidine kinase"/>
    <property type="match status" value="1"/>
</dbReference>
<dbReference type="PANTHER" id="PTHR35526:SF3">
    <property type="entry name" value="ANTI-SIGMA-F FACTOR RSBW"/>
    <property type="match status" value="1"/>
</dbReference>
<comment type="caution">
    <text evidence="3">The sequence shown here is derived from an EMBL/GenBank/DDBJ whole genome shotgun (WGS) entry which is preliminary data.</text>
</comment>
<keyword evidence="1" id="KW-0418">Kinase</keyword>
<evidence type="ECO:0000259" key="2">
    <source>
        <dbReference type="Pfam" id="PF13581"/>
    </source>
</evidence>
<dbReference type="RefSeq" id="WP_284375206.1">
    <property type="nucleotide sequence ID" value="NZ_BSNL01000001.1"/>
</dbReference>
<reference evidence="3" key="1">
    <citation type="journal article" date="2014" name="Int. J. Syst. Evol. Microbiol.">
        <title>Complete genome of a new Firmicutes species belonging to the dominant human colonic microbiota ('Ruminococcus bicirculans') reveals two chromosomes and a selective capacity to utilize plant glucans.</title>
        <authorList>
            <consortium name="NISC Comparative Sequencing Program"/>
            <person name="Wegmann U."/>
            <person name="Louis P."/>
            <person name="Goesmann A."/>
            <person name="Henrissat B."/>
            <person name="Duncan S.H."/>
            <person name="Flint H.J."/>
        </authorList>
    </citation>
    <scope>NUCLEOTIDE SEQUENCE</scope>
    <source>
        <strain evidence="3">NBRC 109915</strain>
    </source>
</reference>
<dbReference type="Pfam" id="PF13581">
    <property type="entry name" value="HATPase_c_2"/>
    <property type="match status" value="1"/>
</dbReference>
<keyword evidence="1" id="KW-0723">Serine/threonine-protein kinase</keyword>
<dbReference type="Proteomes" id="UP001161388">
    <property type="component" value="Unassembled WGS sequence"/>
</dbReference>
<gene>
    <name evidence="3" type="ORF">GCM10007927_34470</name>
</gene>
<keyword evidence="4" id="KW-1185">Reference proteome</keyword>
<sequence>MSLKVAQADMLEPFDVRVTSGPLAVRKALELVFDRLSPLTLDVEETSTVELVLAEALNNIVEHAYPPADASGPVHINIRHCKDGLHVQLRDRGRAMPDHKLPKGQLHSCDVDFSDLPEGGFGWFLIKDLSRDVEYTRLDGENRLKLRIAVAFRR</sequence>